<dbReference type="GO" id="GO:0004314">
    <property type="term" value="F:[acyl-carrier-protein] S-malonyltransferase activity"/>
    <property type="evidence" value="ECO:0007669"/>
    <property type="project" value="UniProtKB-EC"/>
</dbReference>
<evidence type="ECO:0000256" key="2">
    <source>
        <dbReference type="ARBA" id="ARBA00023315"/>
    </source>
</evidence>
<accession>A0ABW8TWV8</accession>
<dbReference type="Proteomes" id="UP001623661">
    <property type="component" value="Unassembled WGS sequence"/>
</dbReference>
<proteinExistence type="inferred from homology"/>
<organism evidence="6 7">
    <name type="scientific">Candidatus Clostridium radicumherbarum</name>
    <dbReference type="NCBI Taxonomy" id="3381662"/>
    <lineage>
        <taxon>Bacteria</taxon>
        <taxon>Bacillati</taxon>
        <taxon>Bacillota</taxon>
        <taxon>Clostridia</taxon>
        <taxon>Eubacteriales</taxon>
        <taxon>Clostridiaceae</taxon>
        <taxon>Clostridium</taxon>
    </lineage>
</organism>
<gene>
    <name evidence="6" type="primary">fabD</name>
    <name evidence="6" type="ORF">ACJDUH_19165</name>
</gene>
<dbReference type="InterPro" id="IPR014043">
    <property type="entry name" value="Acyl_transferase_dom"/>
</dbReference>
<dbReference type="InterPro" id="IPR024925">
    <property type="entry name" value="Malonyl_CoA-ACP_transAc"/>
</dbReference>
<comment type="similarity">
    <text evidence="4">Belongs to the fabD family.</text>
</comment>
<keyword evidence="2 4" id="KW-0012">Acyltransferase</keyword>
<comment type="caution">
    <text evidence="6">The sequence shown here is derived from an EMBL/GenBank/DDBJ whole genome shotgun (WGS) entry which is preliminary data.</text>
</comment>
<dbReference type="InterPro" id="IPR016036">
    <property type="entry name" value="Malonyl_transacylase_ACP-bd"/>
</dbReference>
<dbReference type="SUPFAM" id="SSF52151">
    <property type="entry name" value="FabD/lysophospholipase-like"/>
    <property type="match status" value="1"/>
</dbReference>
<dbReference type="InterPro" id="IPR004410">
    <property type="entry name" value="Malonyl_CoA-ACP_transAc_FabD"/>
</dbReference>
<feature type="domain" description="Malonyl-CoA:ACP transacylase (MAT)" evidence="5">
    <location>
        <begin position="7"/>
        <end position="312"/>
    </location>
</feature>
<dbReference type="InterPro" id="IPR016035">
    <property type="entry name" value="Acyl_Trfase/lysoPLipase"/>
</dbReference>
<dbReference type="Pfam" id="PF00698">
    <property type="entry name" value="Acyl_transf_1"/>
    <property type="match status" value="1"/>
</dbReference>
<dbReference type="InterPro" id="IPR050858">
    <property type="entry name" value="Mal-CoA-ACP_Trans/PKS_FabD"/>
</dbReference>
<keyword evidence="7" id="KW-1185">Reference proteome</keyword>
<dbReference type="Gene3D" id="3.30.70.250">
    <property type="entry name" value="Malonyl-CoA ACP transacylase, ACP-binding"/>
    <property type="match status" value="1"/>
</dbReference>
<evidence type="ECO:0000256" key="1">
    <source>
        <dbReference type="ARBA" id="ARBA00022679"/>
    </source>
</evidence>
<name>A0ABW8TWV8_9CLOT</name>
<dbReference type="InterPro" id="IPR001227">
    <property type="entry name" value="Ac_transferase_dom_sf"/>
</dbReference>
<evidence type="ECO:0000259" key="5">
    <source>
        <dbReference type="SMART" id="SM00827"/>
    </source>
</evidence>
<keyword evidence="1 4" id="KW-0808">Transferase</keyword>
<evidence type="ECO:0000256" key="3">
    <source>
        <dbReference type="ARBA" id="ARBA00048462"/>
    </source>
</evidence>
<protein>
    <recommendedName>
        <fullName evidence="4">Malonyl CoA-acyl carrier protein transacylase</fullName>
        <ecNumber evidence="4">2.3.1.39</ecNumber>
    </recommendedName>
</protein>
<dbReference type="PANTHER" id="PTHR42681:SF1">
    <property type="entry name" value="MALONYL-COA-ACYL CARRIER PROTEIN TRANSACYLASE, MITOCHONDRIAL"/>
    <property type="match status" value="1"/>
</dbReference>
<dbReference type="NCBIfam" id="TIGR00128">
    <property type="entry name" value="fabD"/>
    <property type="match status" value="1"/>
</dbReference>
<evidence type="ECO:0000313" key="6">
    <source>
        <dbReference type="EMBL" id="MFL0270204.1"/>
    </source>
</evidence>
<sequence>MSKIAFVFAGQGAQYVGMGKDLAMNISSSKDIFDEADKALGFEISKLCFEGSKEELDKTENTQPAILTTSIAALKALEEQGIKPDITAGLSLGEYSALVCSGVFNFSDAVKLVKKRGRFMQEAVPEGIGSMTAVLGLGANEVREICLQVSSHGIVEPANFNCPGQIVIGGEIEAVKIASEMAKEKGAKVIPLSVSAPFHTSMLKSASEKLQEELKAIKLCETGVPVITNVTADYISNKNQIKDLLRRQVMSSVLWEDTIRKMLEAGVDTFVEIGPGKVLSGFIKKIDRKVTTINIEDTKTLEKALEILNSQER</sequence>
<dbReference type="EC" id="2.3.1.39" evidence="4"/>
<dbReference type="PIRSF" id="PIRSF000446">
    <property type="entry name" value="Mct"/>
    <property type="match status" value="1"/>
</dbReference>
<dbReference type="SMART" id="SM00827">
    <property type="entry name" value="PKS_AT"/>
    <property type="match status" value="1"/>
</dbReference>
<evidence type="ECO:0000313" key="7">
    <source>
        <dbReference type="Proteomes" id="UP001623661"/>
    </source>
</evidence>
<reference evidence="6 7" key="1">
    <citation type="submission" date="2024-11" db="EMBL/GenBank/DDBJ databases">
        <authorList>
            <person name="Heng Y.C."/>
            <person name="Lim A.C.H."/>
            <person name="Lee J.K.Y."/>
            <person name="Kittelmann S."/>
        </authorList>
    </citation>
    <scope>NUCLEOTIDE SEQUENCE [LARGE SCALE GENOMIC DNA]</scope>
    <source>
        <strain evidence="6 7">WILCCON 0202</strain>
    </source>
</reference>
<dbReference type="EMBL" id="JBJHZY010000007">
    <property type="protein sequence ID" value="MFL0270204.1"/>
    <property type="molecule type" value="Genomic_DNA"/>
</dbReference>
<dbReference type="PANTHER" id="PTHR42681">
    <property type="entry name" value="MALONYL-COA-ACYL CARRIER PROTEIN TRANSACYLASE, MITOCHONDRIAL"/>
    <property type="match status" value="1"/>
</dbReference>
<evidence type="ECO:0000256" key="4">
    <source>
        <dbReference type="PIRNR" id="PIRNR000446"/>
    </source>
</evidence>
<dbReference type="RefSeq" id="WP_406766836.1">
    <property type="nucleotide sequence ID" value="NZ_JBJHZY010000007.1"/>
</dbReference>
<dbReference type="SUPFAM" id="SSF55048">
    <property type="entry name" value="Probable ACP-binding domain of malonyl-CoA ACP transacylase"/>
    <property type="match status" value="1"/>
</dbReference>
<dbReference type="Gene3D" id="3.40.366.10">
    <property type="entry name" value="Malonyl-Coenzyme A Acyl Carrier Protein, domain 2"/>
    <property type="match status" value="1"/>
</dbReference>
<comment type="catalytic activity">
    <reaction evidence="3 4">
        <text>holo-[ACP] + malonyl-CoA = malonyl-[ACP] + CoA</text>
        <dbReference type="Rhea" id="RHEA:41792"/>
        <dbReference type="Rhea" id="RHEA-COMP:9623"/>
        <dbReference type="Rhea" id="RHEA-COMP:9685"/>
        <dbReference type="ChEBI" id="CHEBI:57287"/>
        <dbReference type="ChEBI" id="CHEBI:57384"/>
        <dbReference type="ChEBI" id="CHEBI:64479"/>
        <dbReference type="ChEBI" id="CHEBI:78449"/>
        <dbReference type="EC" id="2.3.1.39"/>
    </reaction>
</comment>